<dbReference type="InterPro" id="IPR011989">
    <property type="entry name" value="ARM-like"/>
</dbReference>
<evidence type="ECO:0000256" key="2">
    <source>
        <dbReference type="SAM" id="MobiDB-lite"/>
    </source>
</evidence>
<dbReference type="SUPFAM" id="SSF48371">
    <property type="entry name" value="ARM repeat"/>
    <property type="match status" value="1"/>
</dbReference>
<keyword evidence="4" id="KW-1185">Reference proteome</keyword>
<dbReference type="GO" id="GO:0030688">
    <property type="term" value="C:preribosome, small subunit precursor"/>
    <property type="evidence" value="ECO:0007669"/>
    <property type="project" value="TreeGrafter"/>
</dbReference>
<dbReference type="SMART" id="SM00025">
    <property type="entry name" value="Pumilio"/>
    <property type="match status" value="5"/>
</dbReference>
<evidence type="ECO:0000256" key="1">
    <source>
        <dbReference type="ARBA" id="ARBA00022737"/>
    </source>
</evidence>
<dbReference type="GO" id="GO:0003723">
    <property type="term" value="F:RNA binding"/>
    <property type="evidence" value="ECO:0007669"/>
    <property type="project" value="InterPro"/>
</dbReference>
<dbReference type="GO" id="GO:0000447">
    <property type="term" value="P:endonucleolytic cleavage in ITS1 to separate SSU-rRNA from 5.8S rRNA and LSU-rRNA from tricistronic rRNA transcript (SSU-rRNA, 5.8S rRNA, LSU-rRNA)"/>
    <property type="evidence" value="ECO:0007669"/>
    <property type="project" value="TreeGrafter"/>
</dbReference>
<gene>
    <name evidence="3" type="ORF">CDCA_CDCA02G0651</name>
</gene>
<dbReference type="InterPro" id="IPR016024">
    <property type="entry name" value="ARM-type_fold"/>
</dbReference>
<dbReference type="PANTHER" id="PTHR13102:SF0">
    <property type="entry name" value="NUCLEOLAR PROTEIN 9"/>
    <property type="match status" value="1"/>
</dbReference>
<dbReference type="PANTHER" id="PTHR13102">
    <property type="entry name" value="NUCLEOLAR PROTEIN 9"/>
    <property type="match status" value="1"/>
</dbReference>
<dbReference type="GO" id="GO:0000480">
    <property type="term" value="P:endonucleolytic cleavage in 5'-ETS of tricistronic rRNA transcript (SSU-rRNA, 5.8S rRNA, LSU-rRNA)"/>
    <property type="evidence" value="ECO:0007669"/>
    <property type="project" value="TreeGrafter"/>
</dbReference>
<comment type="caution">
    <text evidence="3">The sequence shown here is derived from an EMBL/GenBank/DDBJ whole genome shotgun (WGS) entry which is preliminary data.</text>
</comment>
<feature type="compositionally biased region" description="Basic residues" evidence="2">
    <location>
        <begin position="20"/>
        <end position="30"/>
    </location>
</feature>
<dbReference type="Gene3D" id="1.25.10.10">
    <property type="entry name" value="Leucine-rich Repeat Variant"/>
    <property type="match status" value="2"/>
</dbReference>
<reference evidence="3 4" key="1">
    <citation type="submission" date="2022-07" db="EMBL/GenBank/DDBJ databases">
        <title>Genome-wide signatures of adaptation to extreme environments.</title>
        <authorList>
            <person name="Cho C.H."/>
            <person name="Yoon H.S."/>
        </authorList>
    </citation>
    <scope>NUCLEOTIDE SEQUENCE [LARGE SCALE GENOMIC DNA]</scope>
    <source>
        <strain evidence="3 4">DBV 063 E5</strain>
    </source>
</reference>
<keyword evidence="1" id="KW-0677">Repeat</keyword>
<organism evidence="3 4">
    <name type="scientific">Cyanidium caldarium</name>
    <name type="common">Red alga</name>
    <dbReference type="NCBI Taxonomy" id="2771"/>
    <lineage>
        <taxon>Eukaryota</taxon>
        <taxon>Rhodophyta</taxon>
        <taxon>Bangiophyceae</taxon>
        <taxon>Cyanidiales</taxon>
        <taxon>Cyanidiaceae</taxon>
        <taxon>Cyanidium</taxon>
    </lineage>
</organism>
<dbReference type="GO" id="GO:0000056">
    <property type="term" value="P:ribosomal small subunit export from nucleus"/>
    <property type="evidence" value="ECO:0007669"/>
    <property type="project" value="TreeGrafter"/>
</dbReference>
<feature type="region of interest" description="Disordered" evidence="2">
    <location>
        <begin position="1"/>
        <end position="43"/>
    </location>
</feature>
<feature type="compositionally biased region" description="Basic and acidic residues" evidence="2">
    <location>
        <begin position="731"/>
        <end position="743"/>
    </location>
</feature>
<name>A0AAV9IRC8_CYACA</name>
<evidence type="ECO:0000313" key="4">
    <source>
        <dbReference type="Proteomes" id="UP001301350"/>
    </source>
</evidence>
<dbReference type="GO" id="GO:0000472">
    <property type="term" value="P:endonucleolytic cleavage to generate mature 5'-end of SSU-rRNA from (SSU-rRNA, 5.8S rRNA, LSU-rRNA)"/>
    <property type="evidence" value="ECO:0007669"/>
    <property type="project" value="TreeGrafter"/>
</dbReference>
<sequence length="820" mass="89734">MDVDGNGVEVVRRWGNRQTRQGHRHLKRPRGPSPQPIAATRSRAKPLEASFRRYVLGVMEEWERLTAAAPESGAEGDAQWHLARNFLVETSGHESALLRDVVGSRALERLLEGTLDRSRHGEERVREFLRLAADHLLQQAALQGGPDIGAQMLALACDRNASHVLQRLVEGMRRTLLPPRSADEDDPTDWSVTGAVSLCRILQWWCREWFGAATVRGNAARTSAAAASNHFDTSARWATVLADAHGAHVLRALFALWCALPPETLPTPHRFHDANQHAAPPESWTCLIDAADDGFTECIADAVVPALNAASIPTRRSLLYRPQASASLQVLLWGVFVAAAGHAQQRHRNAQRWRQAARCLFGAFWEALADDMLFQASTSRFMETLVRCVALTSRSPLLHGVLPSEVNSVNAVYERFLAGSERASRLAQHALANYVLQRVVETADGALLSRILFEDQLLDAVVAKGLLWGGTTGKERGGLMYQLLRAATTQWGASDSAANRSRLQAVVEGALHGMGVRPTDEDAADTAALAVLLPLFGSRRKCALFRQALAEGVVAGDEGVRPRASLLGSLILQALTPLSARVQRAFTRLTADEVVALACDSAASHVLEHFLNGRGDGDGGAFSDAVSQLTQRLVPAAARLATSPSGSRVIERAFDAMGAQLAIKRSLVRTLSDAYECLSEHPIGRRCLMHCRVALFMKRPHEWEAEQRQQAQEEPALPKVVRRRERRRKRGPEVDRAPHEALPRIESGNPSIQHWMAAMEPVRHAKKPHLETVQSVKELHPKERTERVPGDAVSPSEPDVSTVLQAIATSASAAGTSRAW</sequence>
<accession>A0AAV9IRC8</accession>
<dbReference type="GO" id="GO:0030686">
    <property type="term" value="C:90S preribosome"/>
    <property type="evidence" value="ECO:0007669"/>
    <property type="project" value="TreeGrafter"/>
</dbReference>
<proteinExistence type="predicted"/>
<dbReference type="AlphaFoldDB" id="A0AAV9IRC8"/>
<dbReference type="EMBL" id="JANCYW010000002">
    <property type="protein sequence ID" value="KAK4534626.1"/>
    <property type="molecule type" value="Genomic_DNA"/>
</dbReference>
<dbReference type="InterPro" id="IPR001313">
    <property type="entry name" value="Pumilio_RNA-bd_rpt"/>
</dbReference>
<dbReference type="Pfam" id="PF22493">
    <property type="entry name" value="PUF_NOP9"/>
    <property type="match status" value="1"/>
</dbReference>
<protein>
    <submittedName>
        <fullName evidence="3">Uncharacterized protein</fullName>
    </submittedName>
</protein>
<feature type="compositionally biased region" description="Basic residues" evidence="2">
    <location>
        <begin position="720"/>
        <end position="730"/>
    </location>
</feature>
<dbReference type="InterPro" id="IPR040000">
    <property type="entry name" value="NOP9"/>
</dbReference>
<feature type="region of interest" description="Disordered" evidence="2">
    <location>
        <begin position="707"/>
        <end position="749"/>
    </location>
</feature>
<dbReference type="GO" id="GO:0005730">
    <property type="term" value="C:nucleolus"/>
    <property type="evidence" value="ECO:0007669"/>
    <property type="project" value="TreeGrafter"/>
</dbReference>
<dbReference type="Proteomes" id="UP001301350">
    <property type="component" value="Unassembled WGS sequence"/>
</dbReference>
<evidence type="ECO:0000313" key="3">
    <source>
        <dbReference type="EMBL" id="KAK4534626.1"/>
    </source>
</evidence>